<feature type="transmembrane region" description="Helical" evidence="2">
    <location>
        <begin position="220"/>
        <end position="244"/>
    </location>
</feature>
<keyword evidence="2" id="KW-0472">Membrane</keyword>
<feature type="compositionally biased region" description="Polar residues" evidence="1">
    <location>
        <begin position="15"/>
        <end position="25"/>
    </location>
</feature>
<dbReference type="EMBL" id="MU005571">
    <property type="protein sequence ID" value="KAF2689934.1"/>
    <property type="molecule type" value="Genomic_DNA"/>
</dbReference>
<dbReference type="PANTHER" id="PTHR37535">
    <property type="entry name" value="FLUG DOMAIN PROTEIN"/>
    <property type="match status" value="1"/>
</dbReference>
<keyword evidence="2" id="KW-1133">Transmembrane helix</keyword>
<organism evidence="3 4">
    <name type="scientific">Lentithecium fluviatile CBS 122367</name>
    <dbReference type="NCBI Taxonomy" id="1168545"/>
    <lineage>
        <taxon>Eukaryota</taxon>
        <taxon>Fungi</taxon>
        <taxon>Dikarya</taxon>
        <taxon>Ascomycota</taxon>
        <taxon>Pezizomycotina</taxon>
        <taxon>Dothideomycetes</taxon>
        <taxon>Pleosporomycetidae</taxon>
        <taxon>Pleosporales</taxon>
        <taxon>Massarineae</taxon>
        <taxon>Lentitheciaceae</taxon>
        <taxon>Lentithecium</taxon>
    </lineage>
</organism>
<evidence type="ECO:0000256" key="1">
    <source>
        <dbReference type="SAM" id="MobiDB-lite"/>
    </source>
</evidence>
<dbReference type="AlphaFoldDB" id="A0A6G1JHA9"/>
<keyword evidence="4" id="KW-1185">Reference proteome</keyword>
<feature type="region of interest" description="Disordered" evidence="1">
    <location>
        <begin position="1"/>
        <end position="66"/>
    </location>
</feature>
<dbReference type="Proteomes" id="UP000799291">
    <property type="component" value="Unassembled WGS sequence"/>
</dbReference>
<sequence>MPSSTKPNARRKSTRAASAPSSHFKNGTRVRDPYPSRLSKPSSTPDLYWEDGSSLSSPSDTYSDSDTKAESLLELDAFGNADDKRQEEPSDTELDLEGDEIMADIAKTEYLYWRRYCLKIVKKTKMSAEALLLLCQPKIFKAYLRWRKKHSRIKKESAMRSYWKRRMDANILDDICNWLLRLGLDKSQEEKSAMYVQDLYAIFHALWIDDKKALHSLIRIFISLLLVMSAATATRPAAIVALTFKDIKLMKVRSLTDGG</sequence>
<evidence type="ECO:0000256" key="2">
    <source>
        <dbReference type="SAM" id="Phobius"/>
    </source>
</evidence>
<gene>
    <name evidence="3" type="ORF">K458DRAFT_474323</name>
</gene>
<accession>A0A6G1JHA9</accession>
<dbReference type="PANTHER" id="PTHR37535:SF2">
    <property type="entry name" value="FINGER DOMAIN PROTEIN, PUTATIVE (AFU_ORTHOLOGUE AFUA_6G09300)-RELATED"/>
    <property type="match status" value="1"/>
</dbReference>
<evidence type="ECO:0000313" key="3">
    <source>
        <dbReference type="EMBL" id="KAF2689934.1"/>
    </source>
</evidence>
<dbReference type="OrthoDB" id="4485682at2759"/>
<name>A0A6G1JHA9_9PLEO</name>
<evidence type="ECO:0000313" key="4">
    <source>
        <dbReference type="Proteomes" id="UP000799291"/>
    </source>
</evidence>
<feature type="compositionally biased region" description="Low complexity" evidence="1">
    <location>
        <begin position="51"/>
        <end position="64"/>
    </location>
</feature>
<protein>
    <submittedName>
        <fullName evidence="3">Uncharacterized protein</fullName>
    </submittedName>
</protein>
<keyword evidence="2" id="KW-0812">Transmembrane</keyword>
<proteinExistence type="predicted"/>
<reference evidence="3" key="1">
    <citation type="journal article" date="2020" name="Stud. Mycol.">
        <title>101 Dothideomycetes genomes: a test case for predicting lifestyles and emergence of pathogens.</title>
        <authorList>
            <person name="Haridas S."/>
            <person name="Albert R."/>
            <person name="Binder M."/>
            <person name="Bloem J."/>
            <person name="Labutti K."/>
            <person name="Salamov A."/>
            <person name="Andreopoulos B."/>
            <person name="Baker S."/>
            <person name="Barry K."/>
            <person name="Bills G."/>
            <person name="Bluhm B."/>
            <person name="Cannon C."/>
            <person name="Castanera R."/>
            <person name="Culley D."/>
            <person name="Daum C."/>
            <person name="Ezra D."/>
            <person name="Gonzalez J."/>
            <person name="Henrissat B."/>
            <person name="Kuo A."/>
            <person name="Liang C."/>
            <person name="Lipzen A."/>
            <person name="Lutzoni F."/>
            <person name="Magnuson J."/>
            <person name="Mondo S."/>
            <person name="Nolan M."/>
            <person name="Ohm R."/>
            <person name="Pangilinan J."/>
            <person name="Park H.-J."/>
            <person name="Ramirez L."/>
            <person name="Alfaro M."/>
            <person name="Sun H."/>
            <person name="Tritt A."/>
            <person name="Yoshinaga Y."/>
            <person name="Zwiers L.-H."/>
            <person name="Turgeon B."/>
            <person name="Goodwin S."/>
            <person name="Spatafora J."/>
            <person name="Crous P."/>
            <person name="Grigoriev I."/>
        </authorList>
    </citation>
    <scope>NUCLEOTIDE SEQUENCE</scope>
    <source>
        <strain evidence="3">CBS 122367</strain>
    </source>
</reference>